<evidence type="ECO:0000256" key="1">
    <source>
        <dbReference type="ARBA" id="ARBA00006768"/>
    </source>
</evidence>
<dbReference type="InterPro" id="IPR005195">
    <property type="entry name" value="Glyco_hydro_65_M"/>
</dbReference>
<evidence type="ECO:0000256" key="5">
    <source>
        <dbReference type="PIRSR" id="PIRSR036289-51"/>
    </source>
</evidence>
<evidence type="ECO:0000259" key="6">
    <source>
        <dbReference type="Pfam" id="PF03632"/>
    </source>
</evidence>
<name>S0FJ26_RUMCE</name>
<dbReference type="InterPro" id="IPR008928">
    <property type="entry name" value="6-hairpin_glycosidase_sf"/>
</dbReference>
<dbReference type="GO" id="GO:0030246">
    <property type="term" value="F:carbohydrate binding"/>
    <property type="evidence" value="ECO:0007669"/>
    <property type="project" value="InterPro"/>
</dbReference>
<accession>S0FJ26</accession>
<feature type="binding site" evidence="5">
    <location>
        <begin position="604"/>
        <end position="605"/>
    </location>
    <ligand>
        <name>substrate</name>
    </ligand>
</feature>
<evidence type="ECO:0000259" key="7">
    <source>
        <dbReference type="Pfam" id="PF03633"/>
    </source>
</evidence>
<dbReference type="InterPro" id="IPR011013">
    <property type="entry name" value="Gal_mutarotase_sf_dom"/>
</dbReference>
<evidence type="ECO:0000313" key="9">
    <source>
        <dbReference type="EMBL" id="EMS70231.1"/>
    </source>
</evidence>
<feature type="domain" description="Glycoside hydrolase family 65 N-terminal" evidence="8">
    <location>
        <begin position="18"/>
        <end position="272"/>
    </location>
</feature>
<keyword evidence="9" id="KW-0378">Hydrolase</keyword>
<dbReference type="PANTHER" id="PTHR11051:SF8">
    <property type="entry name" value="PROTEIN-GLUCOSYLGALACTOSYLHYDROXYLYSINE GLUCOSIDASE"/>
    <property type="match status" value="1"/>
</dbReference>
<dbReference type="GO" id="GO:0005975">
    <property type="term" value="P:carbohydrate metabolic process"/>
    <property type="evidence" value="ECO:0007669"/>
    <property type="project" value="InterPro"/>
</dbReference>
<dbReference type="InterPro" id="IPR005196">
    <property type="entry name" value="Glyco_hydro_65_N"/>
</dbReference>
<dbReference type="PATRIC" id="fig|1195236.3.peg.4277"/>
<feature type="domain" description="Glycoside hydrolase family 65 central catalytic" evidence="6">
    <location>
        <begin position="328"/>
        <end position="692"/>
    </location>
</feature>
<keyword evidence="3 9" id="KW-0808">Transferase</keyword>
<dbReference type="InterPro" id="IPR017045">
    <property type="entry name" value="Malt_Pase/Glycosyl_Hdrlase"/>
</dbReference>
<organism evidence="9 10">
    <name type="scientific">Ruminiclostridium cellobioparum subsp. termitidis CT1112</name>
    <dbReference type="NCBI Taxonomy" id="1195236"/>
    <lineage>
        <taxon>Bacteria</taxon>
        <taxon>Bacillati</taxon>
        <taxon>Bacillota</taxon>
        <taxon>Clostridia</taxon>
        <taxon>Eubacteriales</taxon>
        <taxon>Oscillospiraceae</taxon>
        <taxon>Ruminiclostridium</taxon>
    </lineage>
</organism>
<dbReference type="GO" id="GO:0004553">
    <property type="term" value="F:hydrolase activity, hydrolyzing O-glycosyl compounds"/>
    <property type="evidence" value="ECO:0007669"/>
    <property type="project" value="TreeGrafter"/>
</dbReference>
<dbReference type="SUPFAM" id="SSF74650">
    <property type="entry name" value="Galactose mutarotase-like"/>
    <property type="match status" value="1"/>
</dbReference>
<keyword evidence="2 9" id="KW-0328">Glycosyltransferase</keyword>
<dbReference type="EMBL" id="AORV01000058">
    <property type="protein sequence ID" value="EMS70231.1"/>
    <property type="molecule type" value="Genomic_DNA"/>
</dbReference>
<dbReference type="Gene3D" id="2.60.420.10">
    <property type="entry name" value="Maltose phosphorylase, domain 3"/>
    <property type="match status" value="1"/>
</dbReference>
<feature type="active site" description="Proton donor" evidence="4">
    <location>
        <position position="491"/>
    </location>
</feature>
<dbReference type="Pfam" id="PF03636">
    <property type="entry name" value="Glyco_hydro_65N"/>
    <property type="match status" value="1"/>
</dbReference>
<comment type="similarity">
    <text evidence="1">Belongs to the glycosyl hydrolase 65 family.</text>
</comment>
<evidence type="ECO:0000313" key="10">
    <source>
        <dbReference type="Proteomes" id="UP000014155"/>
    </source>
</evidence>
<dbReference type="STRING" id="1195236.CTER_4063"/>
<evidence type="ECO:0000256" key="4">
    <source>
        <dbReference type="PIRSR" id="PIRSR036289-50"/>
    </source>
</evidence>
<dbReference type="Gene3D" id="2.70.98.40">
    <property type="entry name" value="Glycoside hydrolase, family 65, N-terminal domain"/>
    <property type="match status" value="1"/>
</dbReference>
<reference evidence="9 10" key="1">
    <citation type="journal article" date="2013" name="Genome Announc.">
        <title>Draft Genome Sequence of the Cellulolytic, Mesophilic, Anaerobic Bacterium Clostridium termitidis Strain CT1112 (DSM 5398).</title>
        <authorList>
            <person name="Lal S."/>
            <person name="Ramachandran U."/>
            <person name="Zhang X."/>
            <person name="Munir R."/>
            <person name="Sparling R."/>
            <person name="Levin D.B."/>
        </authorList>
    </citation>
    <scope>NUCLEOTIDE SEQUENCE [LARGE SCALE GENOMIC DNA]</scope>
    <source>
        <strain evidence="9 10">CT1112</strain>
    </source>
</reference>
<dbReference type="GO" id="GO:0033831">
    <property type="term" value="F:kojibiose phosphorylase activity"/>
    <property type="evidence" value="ECO:0007669"/>
    <property type="project" value="UniProtKB-EC"/>
</dbReference>
<dbReference type="InterPro" id="IPR005194">
    <property type="entry name" value="Glyco_hydro_65_C"/>
</dbReference>
<feature type="binding site" evidence="5">
    <location>
        <begin position="363"/>
        <end position="364"/>
    </location>
    <ligand>
        <name>substrate</name>
    </ligand>
</feature>
<comment type="caution">
    <text evidence="9">The sequence shown here is derived from an EMBL/GenBank/DDBJ whole genome shotgun (WGS) entry which is preliminary data.</text>
</comment>
<dbReference type="RefSeq" id="WP_004628808.1">
    <property type="nucleotide sequence ID" value="NZ_AORV01000058.1"/>
</dbReference>
<dbReference type="eggNOG" id="COG1554">
    <property type="taxonomic scope" value="Bacteria"/>
</dbReference>
<sequence>MNTGKQLLDIDELWCIKEDRFSGETTKHYEGLFTQGNGYMHVRGSFEEGLEGAAQDEEYLRMPANVTLEKPRHPESKWGTFIPGVVGKHPLLKEEIINLPYFLSMNLVIAGEKLDMKLSNVKEYRRWLDLRNGCLYRTFIWETKAGLSLRLTYMRFISMSHEHLCLQQLGIEALSGQGVVDIACGIDAGVRTNGYNHFREVLTAEPETGCISAETLTDGGDRILMLSSVKASQNILWSRQQKDQNVFFWGSKLLKAGDCLEVQKAVSVVTGRDNEAGELLERGLKYLRAFGAEGREKLYENHAKVWTEKWKYSDIKITGDFEAQLALRTSIYHLIRSNCENDPRVAICAKGYAGEAYFGRYFWDTEINMLPFFIHSNPKAARNLIMFRYNTLEGARKNAGAYGYQGARYAWESSVSGEEQCPCWQYADHEIHITADIVYALCHYVNGTGDLEFIWNHGIDIMVETARYWVERVDINKNGYYELLGVMGPDEYLPMTRNNAFTNRMVKFSLDKTVEYLEAVRKQDANKYRDIEKRLALTPEDMARFKDVGEKLKIPFDANTLIIPQSDDFQDYADLDFDTIWKDRTRPFGHFISQERNYRSKALKQADVLQLIMLYPGDFTREQLSASYDYYEPITTHDSSLSASVYGITAAWLGRLEEAGKFLKKVMETDMSIEKKGAAEGIHIANCGGLWQMIVYGFAGLKSAMWCSEIRLEPHLPEKWEKLEFTLAWHGKWYKAAITQEKYEIFEMQDQLEA</sequence>
<keyword evidence="10" id="KW-1185">Reference proteome</keyword>
<gene>
    <name evidence="9" type="ORF">CTER_4063</name>
</gene>
<evidence type="ECO:0000256" key="3">
    <source>
        <dbReference type="ARBA" id="ARBA00022679"/>
    </source>
</evidence>
<evidence type="ECO:0000259" key="8">
    <source>
        <dbReference type="Pfam" id="PF03636"/>
    </source>
</evidence>
<evidence type="ECO:0000256" key="2">
    <source>
        <dbReference type="ARBA" id="ARBA00022676"/>
    </source>
</evidence>
<dbReference type="Gene3D" id="1.50.10.10">
    <property type="match status" value="1"/>
</dbReference>
<dbReference type="PIRSF" id="PIRSF036289">
    <property type="entry name" value="Glycosyl_hydrolase_malt_phosph"/>
    <property type="match status" value="1"/>
</dbReference>
<feature type="domain" description="Glycoside hydrolase family 65 C-terminal" evidence="7">
    <location>
        <begin position="709"/>
        <end position="744"/>
    </location>
</feature>
<dbReference type="InterPro" id="IPR037018">
    <property type="entry name" value="GH65_N"/>
</dbReference>
<dbReference type="Pfam" id="PF03632">
    <property type="entry name" value="Glyco_hydro_65m"/>
    <property type="match status" value="1"/>
</dbReference>
<protein>
    <submittedName>
        <fullName evidence="9">Trehalose and maltose hydrolases (Possible phosphorylases)</fullName>
        <ecNumber evidence="9">2.4.1.230</ecNumber>
    </submittedName>
</protein>
<dbReference type="EC" id="2.4.1.230" evidence="9"/>
<dbReference type="InterPro" id="IPR012341">
    <property type="entry name" value="6hp_glycosidase-like_sf"/>
</dbReference>
<dbReference type="PANTHER" id="PTHR11051">
    <property type="entry name" value="GLYCOSYL HYDROLASE-RELATED"/>
    <property type="match status" value="1"/>
</dbReference>
<dbReference type="Pfam" id="PF03633">
    <property type="entry name" value="Glyco_hydro_65C"/>
    <property type="match status" value="1"/>
</dbReference>
<dbReference type="Proteomes" id="UP000014155">
    <property type="component" value="Unassembled WGS sequence"/>
</dbReference>
<proteinExistence type="inferred from homology"/>
<dbReference type="SUPFAM" id="SSF48208">
    <property type="entry name" value="Six-hairpin glycosidases"/>
    <property type="match status" value="1"/>
</dbReference>
<dbReference type="AlphaFoldDB" id="S0FJ26"/>